<dbReference type="EMBL" id="JARBHB010000007">
    <property type="protein sequence ID" value="KAJ8878826.1"/>
    <property type="molecule type" value="Genomic_DNA"/>
</dbReference>
<keyword evidence="3" id="KW-1185">Reference proteome</keyword>
<evidence type="ECO:0000313" key="2">
    <source>
        <dbReference type="EMBL" id="KAJ8878826.1"/>
    </source>
</evidence>
<protein>
    <submittedName>
        <fullName evidence="2">Uncharacterized protein</fullName>
    </submittedName>
</protein>
<accession>A0ABQ9H3R4</accession>
<comment type="caution">
    <text evidence="2">The sequence shown here is derived from an EMBL/GenBank/DDBJ whole genome shotgun (WGS) entry which is preliminary data.</text>
</comment>
<organism evidence="2 3">
    <name type="scientific">Dryococelus australis</name>
    <dbReference type="NCBI Taxonomy" id="614101"/>
    <lineage>
        <taxon>Eukaryota</taxon>
        <taxon>Metazoa</taxon>
        <taxon>Ecdysozoa</taxon>
        <taxon>Arthropoda</taxon>
        <taxon>Hexapoda</taxon>
        <taxon>Insecta</taxon>
        <taxon>Pterygota</taxon>
        <taxon>Neoptera</taxon>
        <taxon>Polyneoptera</taxon>
        <taxon>Phasmatodea</taxon>
        <taxon>Verophasmatodea</taxon>
        <taxon>Anareolatae</taxon>
        <taxon>Phasmatidae</taxon>
        <taxon>Eurycanthinae</taxon>
        <taxon>Dryococelus</taxon>
    </lineage>
</organism>
<evidence type="ECO:0000313" key="3">
    <source>
        <dbReference type="Proteomes" id="UP001159363"/>
    </source>
</evidence>
<feature type="compositionally biased region" description="Polar residues" evidence="1">
    <location>
        <begin position="450"/>
        <end position="459"/>
    </location>
</feature>
<dbReference type="Proteomes" id="UP001159363">
    <property type="component" value="Chromosome 6"/>
</dbReference>
<name>A0ABQ9H3R4_9NEOP</name>
<gene>
    <name evidence="2" type="ORF">PR048_019414</name>
</gene>
<proteinExistence type="predicted"/>
<evidence type="ECO:0000256" key="1">
    <source>
        <dbReference type="SAM" id="MobiDB-lite"/>
    </source>
</evidence>
<sequence length="698" mass="77060">MNHQPCPCHAGDYTDSLSQLAGTDPLLSSVVDMQGRELPTFLIENLTKSLAFRPVANSMKFGFRPSYEIARFGEKFTDLATLVGSVYSADFTGRQTSASLDYDKVNSTQAIPLVGGFSRGSLVYHAPSFRRRSLFTSITLIGSEDLDVKSIPNFFTSLHICDTCLDRCVKRLRNAREKENRKQPPDNGSALHVPQMRNAGREFAGSRHSYAATVAHLTSPRTFAFLKKDVHVDRVSARSCIITTQINVLLDMLPRAAMSTLNCQAAWCRLELTRRPPGLVTSPGVVPEGLSGEAFKPTQDLSNTNTHALSEIRSQNLPHPTLATHQRTAYIRQDSLKLACTTTTPHLPTSRVAHISHVLYFLGKLLVICVLHVQPCPRSWKRQPNSSPLRYSKQLRKRLLRTHARGAGDSHLTAGQLTPLTFPLPRPTAPSQHLPGEATTTACASRGGRDNSQAQHANFNVDSRITAIQAPRSQNNKTTAVASTCVELPAPRRVRDVDQRAEIITCVGRIHSPDFSKRRLSFRHYRRALKVTGCRFGEQLDGALCEARKTTETHRHHCNANKTCRNGQESAMAWSKQPSHHSSGVINLGNSRTRIRIKVPPDASPKLHHRGLNFVITEAPLFKRKSPSIGAAVAERLACSPPTKAIRAQSTTVSTDFRMWESCRTMPLVGGFSRGSPVSPFPSFRRYSILASIPLTGS</sequence>
<reference evidence="2 3" key="1">
    <citation type="submission" date="2023-02" db="EMBL/GenBank/DDBJ databases">
        <title>LHISI_Scaffold_Assembly.</title>
        <authorList>
            <person name="Stuart O.P."/>
            <person name="Cleave R."/>
            <person name="Magrath M.J.L."/>
            <person name="Mikheyev A.S."/>
        </authorList>
    </citation>
    <scope>NUCLEOTIDE SEQUENCE [LARGE SCALE GENOMIC DNA]</scope>
    <source>
        <strain evidence="2">Daus_M_001</strain>
        <tissue evidence="2">Leg muscle</tissue>
    </source>
</reference>
<feature type="region of interest" description="Disordered" evidence="1">
    <location>
        <begin position="405"/>
        <end position="459"/>
    </location>
</feature>